<keyword evidence="1" id="KW-0732">Signal</keyword>
<dbReference type="RefSeq" id="WP_132031260.1">
    <property type="nucleotide sequence ID" value="NZ_SMAI01000005.1"/>
</dbReference>
<gene>
    <name evidence="2" type="ORF">EDC64_105218</name>
</gene>
<comment type="caution">
    <text evidence="2">The sequence shown here is derived from an EMBL/GenBank/DDBJ whole genome shotgun (WGS) entry which is preliminary data.</text>
</comment>
<dbReference type="AlphaFoldDB" id="A0A4R3M1Y2"/>
<dbReference type="Proteomes" id="UP000294664">
    <property type="component" value="Unassembled WGS sequence"/>
</dbReference>
<dbReference type="EMBL" id="SMAI01000005">
    <property type="protein sequence ID" value="TCT05187.1"/>
    <property type="molecule type" value="Genomic_DNA"/>
</dbReference>
<dbReference type="OrthoDB" id="7630100at2"/>
<reference evidence="2 3" key="1">
    <citation type="submission" date="2019-03" db="EMBL/GenBank/DDBJ databases">
        <title>Genomic Encyclopedia of Type Strains, Phase IV (KMG-IV): sequencing the most valuable type-strain genomes for metagenomic binning, comparative biology and taxonomic classification.</title>
        <authorList>
            <person name="Goeker M."/>
        </authorList>
    </citation>
    <scope>NUCLEOTIDE SEQUENCE [LARGE SCALE GENOMIC DNA]</scope>
    <source>
        <strain evidence="2 3">DSM 9035</strain>
    </source>
</reference>
<sequence length="285" mass="29513">MAARFAFLGWSSARLSAGAAALVALAAPALADGALTAKYALSVAGIEVGRASLIVRTTGASYEMAGTGRVSGILRAVSSGKGSAAARGTLVGGRPAPQVFAANTQADGKDEAIRIGFSGPMIKELDVAPPTKPLPDRVELTEAHKINVIDPMTGAFVVVPPGADPLSEAACTKAIPIFDGRQRFDVTLSFVRMDNVEAEKGYSGKAVVCRVGYVPVAGHRPARSTVKYMQANKDMYVWLVPIPGTGLMAPFKISIATMIGTAILEATSFELAPQTATVPVSTPTR</sequence>
<dbReference type="InterPro" id="IPR021457">
    <property type="entry name" value="DUF3108"/>
</dbReference>
<organism evidence="2 3">
    <name type="scientific">Aquabacter spiritensis</name>
    <dbReference type="NCBI Taxonomy" id="933073"/>
    <lineage>
        <taxon>Bacteria</taxon>
        <taxon>Pseudomonadati</taxon>
        <taxon>Pseudomonadota</taxon>
        <taxon>Alphaproteobacteria</taxon>
        <taxon>Hyphomicrobiales</taxon>
        <taxon>Xanthobacteraceae</taxon>
        <taxon>Aquabacter</taxon>
    </lineage>
</organism>
<accession>A0A4R3M1Y2</accession>
<evidence type="ECO:0000256" key="1">
    <source>
        <dbReference type="SAM" id="SignalP"/>
    </source>
</evidence>
<evidence type="ECO:0000313" key="3">
    <source>
        <dbReference type="Proteomes" id="UP000294664"/>
    </source>
</evidence>
<evidence type="ECO:0000313" key="2">
    <source>
        <dbReference type="EMBL" id="TCT05187.1"/>
    </source>
</evidence>
<dbReference type="Pfam" id="PF11306">
    <property type="entry name" value="DUF3108"/>
    <property type="match status" value="1"/>
</dbReference>
<feature type="signal peptide" evidence="1">
    <location>
        <begin position="1"/>
        <end position="31"/>
    </location>
</feature>
<protein>
    <submittedName>
        <fullName evidence="2">Uncharacterized protein DUF3108</fullName>
    </submittedName>
</protein>
<name>A0A4R3M1Y2_9HYPH</name>
<proteinExistence type="predicted"/>
<keyword evidence="3" id="KW-1185">Reference proteome</keyword>
<feature type="chain" id="PRO_5020969574" evidence="1">
    <location>
        <begin position="32"/>
        <end position="285"/>
    </location>
</feature>